<dbReference type="EMBL" id="CQQC01001572">
    <property type="protein sequence ID" value="CNW06890.1"/>
    <property type="molecule type" value="Genomic_DNA"/>
</dbReference>
<name>A0A655FRT4_MYCTX</name>
<dbReference type="EMBL" id="CSAJ01001198">
    <property type="protein sequence ID" value="COX72229.1"/>
    <property type="molecule type" value="Genomic_DNA"/>
</dbReference>
<evidence type="ECO:0000313" key="4">
    <source>
        <dbReference type="Proteomes" id="UP000044938"/>
    </source>
</evidence>
<evidence type="ECO:0000313" key="1">
    <source>
        <dbReference type="EMBL" id="CNW06890.1"/>
    </source>
</evidence>
<dbReference type="Proteomes" id="UP000039217">
    <property type="component" value="Unassembled WGS sequence"/>
</dbReference>
<evidence type="ECO:0000313" key="2">
    <source>
        <dbReference type="EMBL" id="COX72229.1"/>
    </source>
</evidence>
<dbReference type="AlphaFoldDB" id="A0A655FRT4"/>
<evidence type="ECO:0000313" key="3">
    <source>
        <dbReference type="Proteomes" id="UP000039217"/>
    </source>
</evidence>
<protein>
    <submittedName>
        <fullName evidence="1">Uncharacterized protein</fullName>
    </submittedName>
</protein>
<sequence>MLSPQPGGHPGHRLPPAQRCVGQGHGIGLGGFQECTRRGPGVRMIDLGCRHDLGQRLIGVGQSTQRSCGAAPAVRRCGGNGVGHPGYRVRILLDLRRVDVGAGNAAREQAVAPGQRRYRLRGQGISQGFAFGANPVPCAHIRCRVPSPRPYRPDHDLVDCGRCPCATTILPLTRPDYSVVARRPTSPQGDYSLTLSSFGTTRIRRVDLVTTGLSSADFTGTLGGTVKRPLTG</sequence>
<dbReference type="Proteomes" id="UP000044938">
    <property type="component" value="Unassembled WGS sequence"/>
</dbReference>
<reference evidence="3 4" key="1">
    <citation type="submission" date="2015-03" db="EMBL/GenBank/DDBJ databases">
        <authorList>
            <consortium name="Pathogen Informatics"/>
        </authorList>
    </citation>
    <scope>NUCLEOTIDE SEQUENCE [LARGE SCALE GENOMIC DNA]</scope>
    <source>
        <strain evidence="1 3">D00501624</strain>
        <strain evidence="2 4">M09401471</strain>
    </source>
</reference>
<accession>A0A655FRT4</accession>
<organism evidence="1 3">
    <name type="scientific">Mycobacterium tuberculosis</name>
    <dbReference type="NCBI Taxonomy" id="1773"/>
    <lineage>
        <taxon>Bacteria</taxon>
        <taxon>Bacillati</taxon>
        <taxon>Actinomycetota</taxon>
        <taxon>Actinomycetes</taxon>
        <taxon>Mycobacteriales</taxon>
        <taxon>Mycobacteriaceae</taxon>
        <taxon>Mycobacterium</taxon>
        <taxon>Mycobacterium tuberculosis complex</taxon>
    </lineage>
</organism>
<proteinExistence type="predicted"/>
<gene>
    <name evidence="1" type="ORF">ERS007661_03497</name>
    <name evidence="2" type="ORF">ERS007720_04828</name>
</gene>